<reference evidence="1" key="1">
    <citation type="journal article" date="2014" name="BMC Genomics">
        <title>Characterizing the developmental transcriptome of the oriental fruit fly, Bactrocera dorsalis (Diptera: Tephritidae) through comparative genomic analysis with Drosophila melanogaster utilizing modENCODE datasets.</title>
        <authorList>
            <person name="Geib S.M."/>
            <person name="Calla B."/>
            <person name="Hall B."/>
            <person name="Hou S."/>
            <person name="Manoukis N.C."/>
        </authorList>
    </citation>
    <scope>NUCLEOTIDE SEQUENCE</scope>
    <source>
        <strain evidence="1">Punador</strain>
    </source>
</reference>
<sequence>MDKCVAQLKPSRNVDLEKYHNCVTELRDDLIDCEGPADWFEKRSKTYVCRQFTEIINCNYVRAAMLCGVKPARLLRSFAAEVINKALLVSYGSFVLNSYKIVL</sequence>
<dbReference type="EMBL" id="GAKP01008490">
    <property type="protein sequence ID" value="JAC50462.1"/>
    <property type="molecule type" value="Transcribed_RNA"/>
</dbReference>
<protein>
    <submittedName>
        <fullName evidence="1">Uncharacterized protein</fullName>
    </submittedName>
</protein>
<organism evidence="1">
    <name type="scientific">Bactrocera dorsalis</name>
    <name type="common">Oriental fruit fly</name>
    <name type="synonym">Dacus dorsalis</name>
    <dbReference type="NCBI Taxonomy" id="27457"/>
    <lineage>
        <taxon>Eukaryota</taxon>
        <taxon>Metazoa</taxon>
        <taxon>Ecdysozoa</taxon>
        <taxon>Arthropoda</taxon>
        <taxon>Hexapoda</taxon>
        <taxon>Insecta</taxon>
        <taxon>Pterygota</taxon>
        <taxon>Neoptera</taxon>
        <taxon>Endopterygota</taxon>
        <taxon>Diptera</taxon>
        <taxon>Brachycera</taxon>
        <taxon>Muscomorpha</taxon>
        <taxon>Tephritoidea</taxon>
        <taxon>Tephritidae</taxon>
        <taxon>Bactrocera</taxon>
        <taxon>Bactrocera</taxon>
    </lineage>
</organism>
<proteinExistence type="predicted"/>
<dbReference type="OrthoDB" id="6606974at2759"/>
<evidence type="ECO:0000313" key="1">
    <source>
        <dbReference type="EMBL" id="JAC50462.1"/>
    </source>
</evidence>
<dbReference type="AlphaFoldDB" id="A0A034W817"/>
<name>A0A034W817_BACDO</name>
<accession>A0A034W817</accession>